<feature type="transmembrane region" description="Helical" evidence="1">
    <location>
        <begin position="97"/>
        <end position="122"/>
    </location>
</feature>
<dbReference type="Proteomes" id="UP000070063">
    <property type="component" value="Unassembled WGS sequence"/>
</dbReference>
<evidence type="ECO:0000313" key="3">
    <source>
        <dbReference type="Proteomes" id="UP000070063"/>
    </source>
</evidence>
<evidence type="ECO:0000256" key="1">
    <source>
        <dbReference type="SAM" id="Phobius"/>
    </source>
</evidence>
<protein>
    <recommendedName>
        <fullName evidence="4">Branched-chain amino acid transport system II carrier protein</fullName>
    </recommendedName>
</protein>
<reference evidence="2 3" key="1">
    <citation type="submission" date="2016-01" db="EMBL/GenBank/DDBJ databases">
        <authorList>
            <person name="Mitreva M."/>
            <person name="Pepin K.H."/>
            <person name="Mihindukulasuriya K.A."/>
            <person name="Fulton R."/>
            <person name="Fronick C."/>
            <person name="O'Laughlin M."/>
            <person name="Miner T."/>
            <person name="Herter B."/>
            <person name="Rosa B.A."/>
            <person name="Cordes M."/>
            <person name="Tomlinson C."/>
            <person name="Wollam A."/>
            <person name="Palsikar V.B."/>
            <person name="Mardis E.R."/>
            <person name="Wilson R.K."/>
        </authorList>
    </citation>
    <scope>NUCLEOTIDE SEQUENCE [LARGE SCALE GENOMIC DNA]</scope>
    <source>
        <strain evidence="2 3">MJR7738</strain>
    </source>
</reference>
<organism evidence="2 3">
    <name type="scientific">Staphylococcus lugdunensis</name>
    <dbReference type="NCBI Taxonomy" id="28035"/>
    <lineage>
        <taxon>Bacteria</taxon>
        <taxon>Bacillati</taxon>
        <taxon>Bacillota</taxon>
        <taxon>Bacilli</taxon>
        <taxon>Bacillales</taxon>
        <taxon>Staphylococcaceae</taxon>
        <taxon>Staphylococcus</taxon>
    </lineage>
</organism>
<dbReference type="InterPro" id="IPR038728">
    <property type="entry name" value="YkvI-like"/>
</dbReference>
<feature type="transmembrane region" description="Helical" evidence="1">
    <location>
        <begin position="128"/>
        <end position="147"/>
    </location>
</feature>
<feature type="transmembrane region" description="Helical" evidence="1">
    <location>
        <begin position="199"/>
        <end position="220"/>
    </location>
</feature>
<keyword evidence="1" id="KW-0812">Transmembrane</keyword>
<gene>
    <name evidence="2" type="ORF">HMPREF3225_01262</name>
</gene>
<comment type="caution">
    <text evidence="2">The sequence shown here is derived from an EMBL/GenBank/DDBJ whole genome shotgun (WGS) entry which is preliminary data.</text>
</comment>
<dbReference type="AlphaFoldDB" id="A0ABD4EFA6"/>
<evidence type="ECO:0000313" key="2">
    <source>
        <dbReference type="EMBL" id="KXA38306.1"/>
    </source>
</evidence>
<sequence length="367" mass="40813">MYIYTIWLERMTYMSSFRESMMVAFAFVGVVVGAGFATGQEIFQFFTIHGSGSIPGLIITGAMITVGGIFVLNTGYRLRAYNHSQAIRYYLHPTIAQFFDIVLTLFLLSLAIIMTAGGASTIHESFKLPYWISSLLLVLLILATLFLKFERLITVLGMVTPFLIIVVTIIAVYYFITGHLDFSIVDSDNNKLQTHSPGWWFDGLNYASLQIAAAFSFLSVMGGRLQYKSSTLWGGLCGGLIVTFLILMINLGLLTKYTEIKGVALPSLLLAQHISPILGTIMSVIMVLVIYNTVVGLMYAFAARFSEPFTTKYYVMIIIMAIATYICTFIGFISLIGKVFPIMGLFGFILLIPIIFKGFKRLKTLKS</sequence>
<dbReference type="EMBL" id="LRQI01000052">
    <property type="protein sequence ID" value="KXA38306.1"/>
    <property type="molecule type" value="Genomic_DNA"/>
</dbReference>
<proteinExistence type="predicted"/>
<feature type="transmembrane region" description="Helical" evidence="1">
    <location>
        <begin position="55"/>
        <end position="76"/>
    </location>
</feature>
<feature type="transmembrane region" description="Helical" evidence="1">
    <location>
        <begin position="339"/>
        <end position="359"/>
    </location>
</feature>
<accession>A0ABD4EFA6</accession>
<dbReference type="PANTHER" id="PTHR37814">
    <property type="entry name" value="CONSERVED MEMBRANE PROTEIN"/>
    <property type="match status" value="1"/>
</dbReference>
<name>A0ABD4EFA6_STALU</name>
<evidence type="ECO:0008006" key="4">
    <source>
        <dbReference type="Google" id="ProtNLM"/>
    </source>
</evidence>
<feature type="transmembrane region" description="Helical" evidence="1">
    <location>
        <begin position="313"/>
        <end position="333"/>
    </location>
</feature>
<feature type="transmembrane region" description="Helical" evidence="1">
    <location>
        <begin position="232"/>
        <end position="254"/>
    </location>
</feature>
<feature type="transmembrane region" description="Helical" evidence="1">
    <location>
        <begin position="274"/>
        <end position="301"/>
    </location>
</feature>
<dbReference type="PANTHER" id="PTHR37814:SF1">
    <property type="entry name" value="MEMBRANE PROTEIN"/>
    <property type="match status" value="1"/>
</dbReference>
<feature type="transmembrane region" description="Helical" evidence="1">
    <location>
        <begin position="154"/>
        <end position="176"/>
    </location>
</feature>
<keyword evidence="1" id="KW-0472">Membrane</keyword>
<keyword evidence="1" id="KW-1133">Transmembrane helix</keyword>